<comment type="caution">
    <text evidence="1">The sequence shown here is derived from an EMBL/GenBank/DDBJ whole genome shotgun (WGS) entry which is preliminary data.</text>
</comment>
<evidence type="ECO:0000313" key="1">
    <source>
        <dbReference type="EMBL" id="KAL0012963.1"/>
    </source>
</evidence>
<organism evidence="1 2">
    <name type="scientific">Lithocarpus litseifolius</name>
    <dbReference type="NCBI Taxonomy" id="425828"/>
    <lineage>
        <taxon>Eukaryota</taxon>
        <taxon>Viridiplantae</taxon>
        <taxon>Streptophyta</taxon>
        <taxon>Embryophyta</taxon>
        <taxon>Tracheophyta</taxon>
        <taxon>Spermatophyta</taxon>
        <taxon>Magnoliopsida</taxon>
        <taxon>eudicotyledons</taxon>
        <taxon>Gunneridae</taxon>
        <taxon>Pentapetalae</taxon>
        <taxon>rosids</taxon>
        <taxon>fabids</taxon>
        <taxon>Fagales</taxon>
        <taxon>Fagaceae</taxon>
        <taxon>Lithocarpus</taxon>
    </lineage>
</organism>
<keyword evidence="2" id="KW-1185">Reference proteome</keyword>
<dbReference type="InterPro" id="IPR053223">
    <property type="entry name" value="Prob_Methyltransferase"/>
</dbReference>
<proteinExistence type="predicted"/>
<evidence type="ECO:0000313" key="2">
    <source>
        <dbReference type="Proteomes" id="UP001459277"/>
    </source>
</evidence>
<dbReference type="AlphaFoldDB" id="A0AAW2DQS1"/>
<dbReference type="PANTHER" id="PTHR44067">
    <property type="entry name" value="S-ADENOSYL-L-METHIONINE-DEPENDENT METHYLTRANSFERASE SUPERFAMILY PROTEIN-RELATED"/>
    <property type="match status" value="1"/>
</dbReference>
<protein>
    <submittedName>
        <fullName evidence="1">Uncharacterized protein</fullName>
    </submittedName>
</protein>
<dbReference type="PANTHER" id="PTHR44067:SF10">
    <property type="entry name" value="S-ADENOSYL-L-METHIONINE-DEPENDENT METHYLTRANSFERASE SUPERFAMILY PROTEIN"/>
    <property type="match status" value="1"/>
</dbReference>
<dbReference type="Proteomes" id="UP001459277">
    <property type="component" value="Unassembled WGS sequence"/>
</dbReference>
<name>A0AAW2DQS1_9ROSI</name>
<dbReference type="EMBL" id="JAZDWU010000001">
    <property type="protein sequence ID" value="KAL0012963.1"/>
    <property type="molecule type" value="Genomic_DNA"/>
</dbReference>
<sequence length="75" mass="9119">MLEFTLYDIYRVFKSGGLLWLDHFFCMGSQLNTTYIPMLDRIGFKKLRWNASRKLDREIHKNEWYISALLEQPMK</sequence>
<reference evidence="1 2" key="1">
    <citation type="submission" date="2024-01" db="EMBL/GenBank/DDBJ databases">
        <title>A telomere-to-telomere, gap-free genome of sweet tea (Lithocarpus litseifolius).</title>
        <authorList>
            <person name="Zhou J."/>
        </authorList>
    </citation>
    <scope>NUCLEOTIDE SEQUENCE [LARGE SCALE GENOMIC DNA]</scope>
    <source>
        <strain evidence="1">Zhou-2022a</strain>
        <tissue evidence="1">Leaf</tissue>
    </source>
</reference>
<gene>
    <name evidence="1" type="ORF">SO802_000032</name>
</gene>
<accession>A0AAW2DQS1</accession>